<feature type="transmembrane region" description="Helical" evidence="1">
    <location>
        <begin position="7"/>
        <end position="26"/>
    </location>
</feature>
<keyword evidence="2" id="KW-0614">Plasmid</keyword>
<geneLocation type="plasmid" evidence="3">
    <name>pdfi3</name>
</geneLocation>
<sequence length="171" mass="18967">MSGLVDALGFIPLWYWGAGLLVLLAATSDAGTEVKEALLGLATGLLTLALLLTMLAFWPLVIVISTLHRNRTHQRGQTRTHRSPEWFLARWAEVPRTFGIHRGRWMIAGRWWPALTAHPIQYMPRHTAIVDGRTLTLHLLIVEVAITRLSLPAGPDQLSPGPAGRDPEVHL</sequence>
<keyword evidence="3" id="KW-1185">Reference proteome</keyword>
<name>A0A221T3C9_9DEIO</name>
<protein>
    <submittedName>
        <fullName evidence="2">Uncharacterized protein</fullName>
    </submittedName>
</protein>
<reference evidence="2 3" key="1">
    <citation type="submission" date="2017-05" db="EMBL/GenBank/DDBJ databases">
        <title>The complete genome sequence of Deinococcus ficus isolated from the rhizosphere of the Ficus religiosa L. in Taiwan.</title>
        <authorList>
            <person name="Wu K.-M."/>
            <person name="Liao T.-L."/>
            <person name="Liu Y.-M."/>
            <person name="Young C.-C."/>
            <person name="Tsai S.-F."/>
        </authorList>
    </citation>
    <scope>NUCLEOTIDE SEQUENCE [LARGE SCALE GENOMIC DNA]</scope>
    <source>
        <strain evidence="2 3">CC-FR2-10</strain>
        <plasmid evidence="3">pdfi3</plasmid>
    </source>
</reference>
<keyword evidence="1" id="KW-0812">Transmembrane</keyword>
<feature type="transmembrane region" description="Helical" evidence="1">
    <location>
        <begin position="38"/>
        <end position="67"/>
    </location>
</feature>
<gene>
    <name evidence="2" type="ORF">DFI_19540</name>
</gene>
<keyword evidence="1" id="KW-1133">Transmembrane helix</keyword>
<evidence type="ECO:0000313" key="2">
    <source>
        <dbReference type="EMBL" id="ASN83393.1"/>
    </source>
</evidence>
<proteinExistence type="predicted"/>
<dbReference type="RefSeq" id="WP_027462827.1">
    <property type="nucleotide sequence ID" value="NZ_CP021084.1"/>
</dbReference>
<dbReference type="Proteomes" id="UP000259030">
    <property type="component" value="Plasmid pDFI3"/>
</dbReference>
<accession>A0A221T3C9</accession>
<evidence type="ECO:0000256" key="1">
    <source>
        <dbReference type="SAM" id="Phobius"/>
    </source>
</evidence>
<dbReference type="EMBL" id="CP021084">
    <property type="protein sequence ID" value="ASN83393.1"/>
    <property type="molecule type" value="Genomic_DNA"/>
</dbReference>
<keyword evidence="1" id="KW-0472">Membrane</keyword>
<dbReference type="KEGG" id="dfc:DFI_19540"/>
<dbReference type="AlphaFoldDB" id="A0A221T3C9"/>
<organism evidence="2 3">
    <name type="scientific">Deinococcus ficus</name>
    <dbReference type="NCBI Taxonomy" id="317577"/>
    <lineage>
        <taxon>Bacteria</taxon>
        <taxon>Thermotogati</taxon>
        <taxon>Deinococcota</taxon>
        <taxon>Deinococci</taxon>
        <taxon>Deinococcales</taxon>
        <taxon>Deinococcaceae</taxon>
        <taxon>Deinococcus</taxon>
    </lineage>
</organism>
<evidence type="ECO:0000313" key="3">
    <source>
        <dbReference type="Proteomes" id="UP000259030"/>
    </source>
</evidence>